<organism evidence="1">
    <name type="scientific">Siphoviridae sp. ctRNB7</name>
    <dbReference type="NCBI Taxonomy" id="2825502"/>
    <lineage>
        <taxon>Viruses</taxon>
        <taxon>Duplodnaviria</taxon>
        <taxon>Heunggongvirae</taxon>
        <taxon>Uroviricota</taxon>
        <taxon>Caudoviricetes</taxon>
    </lineage>
</organism>
<sequence length="175" mass="20154">MKTMKTIQELVPLIQEWAKERGIYERLTPFDELLKTHEEGGELIKACYDNDRPAVQDAIGDVMITLINYCYFRDENVEAIIKKALSEPFRADTPHILSAIYANKSIINLFFDEALNKYSTVKPSPFLSGFNILRHLNSIAHSANTSLEECLNIAYNEIKNRTGRIINRKFIKDEK</sequence>
<evidence type="ECO:0000313" key="1">
    <source>
        <dbReference type="EMBL" id="DAE10759.1"/>
    </source>
</evidence>
<dbReference type="SUPFAM" id="SSF101386">
    <property type="entry name" value="all-alpha NTP pyrophosphatases"/>
    <property type="match status" value="1"/>
</dbReference>
<proteinExistence type="predicted"/>
<dbReference type="Gene3D" id="1.10.287.1080">
    <property type="entry name" value="MazG-like"/>
    <property type="match status" value="1"/>
</dbReference>
<protein>
    <submittedName>
        <fullName evidence="1">NTP-PPase-like protein</fullName>
    </submittedName>
</protein>
<dbReference type="EMBL" id="BK015520">
    <property type="protein sequence ID" value="DAE10759.1"/>
    <property type="molecule type" value="Genomic_DNA"/>
</dbReference>
<reference evidence="1" key="1">
    <citation type="journal article" date="2021" name="Proc. Natl. Acad. Sci. U.S.A.">
        <title>A Catalog of Tens of Thousands of Viruses from Human Metagenomes Reveals Hidden Associations with Chronic Diseases.</title>
        <authorList>
            <person name="Tisza M.J."/>
            <person name="Buck C.B."/>
        </authorList>
    </citation>
    <scope>NUCLEOTIDE SEQUENCE</scope>
    <source>
        <strain evidence="1">CtRNB7</strain>
    </source>
</reference>
<name>A0A8S5PUI9_9CAUD</name>
<dbReference type="CDD" id="cd11540">
    <property type="entry name" value="NTP-PPase_u3"/>
    <property type="match status" value="1"/>
</dbReference>
<accession>A0A8S5PUI9</accession>